<protein>
    <submittedName>
        <fullName evidence="2">Uncharacterized protein</fullName>
    </submittedName>
</protein>
<dbReference type="EMBL" id="JBHUMK010000010">
    <property type="protein sequence ID" value="MFD2608331.1"/>
    <property type="molecule type" value="Genomic_DNA"/>
</dbReference>
<dbReference type="Proteomes" id="UP001597475">
    <property type="component" value="Unassembled WGS sequence"/>
</dbReference>
<sequence>MARFSVTRHCPLAVQFWLYGLDARNGDLTRLGDRKSPTPHGSSAYATDFLRLHSAGLSVPTAQGKVQFQRRTGRFTLNGQTLPLGQGYALVWPAVMRHEAGLSRLHGEGWRERQLQAHRLPPPIRRNGGLWREYVRPLREGGAGGPADVGRCQDNKKSASSAVLDIR</sequence>
<evidence type="ECO:0000313" key="2">
    <source>
        <dbReference type="EMBL" id="MFD2608331.1"/>
    </source>
</evidence>
<gene>
    <name evidence="2" type="ORF">ACFSR9_02615</name>
</gene>
<feature type="region of interest" description="Disordered" evidence="1">
    <location>
        <begin position="142"/>
        <end position="167"/>
    </location>
</feature>
<dbReference type="RefSeq" id="WP_386842756.1">
    <property type="nucleotide sequence ID" value="NZ_JBHUMK010000010.1"/>
</dbReference>
<organism evidence="2 3">
    <name type="scientific">Deinococcus taklimakanensis</name>
    <dbReference type="NCBI Taxonomy" id="536443"/>
    <lineage>
        <taxon>Bacteria</taxon>
        <taxon>Thermotogati</taxon>
        <taxon>Deinococcota</taxon>
        <taxon>Deinococci</taxon>
        <taxon>Deinococcales</taxon>
        <taxon>Deinococcaceae</taxon>
        <taxon>Deinococcus</taxon>
    </lineage>
</organism>
<name>A0ABW5NZ43_9DEIO</name>
<accession>A0ABW5NZ43</accession>
<evidence type="ECO:0000256" key="1">
    <source>
        <dbReference type="SAM" id="MobiDB-lite"/>
    </source>
</evidence>
<evidence type="ECO:0000313" key="3">
    <source>
        <dbReference type="Proteomes" id="UP001597475"/>
    </source>
</evidence>
<proteinExistence type="predicted"/>
<keyword evidence="3" id="KW-1185">Reference proteome</keyword>
<comment type="caution">
    <text evidence="2">The sequence shown here is derived from an EMBL/GenBank/DDBJ whole genome shotgun (WGS) entry which is preliminary data.</text>
</comment>
<reference evidence="3" key="1">
    <citation type="journal article" date="2019" name="Int. J. Syst. Evol. Microbiol.">
        <title>The Global Catalogue of Microorganisms (GCM) 10K type strain sequencing project: providing services to taxonomists for standard genome sequencing and annotation.</title>
        <authorList>
            <consortium name="The Broad Institute Genomics Platform"/>
            <consortium name="The Broad Institute Genome Sequencing Center for Infectious Disease"/>
            <person name="Wu L."/>
            <person name="Ma J."/>
        </authorList>
    </citation>
    <scope>NUCLEOTIDE SEQUENCE [LARGE SCALE GENOMIC DNA]</scope>
    <source>
        <strain evidence="3">KCTC 33842</strain>
    </source>
</reference>